<gene>
    <name evidence="1" type="ORF">C7476_104215</name>
</gene>
<dbReference type="AlphaFoldDB" id="A0A368YW76"/>
<protein>
    <submittedName>
        <fullName evidence="1">Uncharacterized protein</fullName>
    </submittedName>
</protein>
<evidence type="ECO:0000313" key="1">
    <source>
        <dbReference type="EMBL" id="RCW84460.1"/>
    </source>
</evidence>
<reference evidence="1 2" key="1">
    <citation type="submission" date="2018-07" db="EMBL/GenBank/DDBJ databases">
        <title>Genomic Encyclopedia of Type Strains, Phase III (KMG-III): the genomes of soil and plant-associated and newly described type strains.</title>
        <authorList>
            <person name="Whitman W."/>
        </authorList>
    </citation>
    <scope>NUCLEOTIDE SEQUENCE [LARGE SCALE GENOMIC DNA]</scope>
    <source>
        <strain evidence="1 2">31-25a</strain>
    </source>
</reference>
<sequence length="55" mass="6033">MTPLGTKKRTGESCPESGVWKVDSLYDSTTAPIARGNIFPPYKGNAVTWILSRYA</sequence>
<keyword evidence="2" id="KW-1185">Reference proteome</keyword>
<accession>A0A368YW76</accession>
<evidence type="ECO:0000313" key="2">
    <source>
        <dbReference type="Proteomes" id="UP000253324"/>
    </source>
</evidence>
<organism evidence="1 2">
    <name type="scientific">Phyllobacterium bourgognense</name>
    <dbReference type="NCBI Taxonomy" id="314236"/>
    <lineage>
        <taxon>Bacteria</taxon>
        <taxon>Pseudomonadati</taxon>
        <taxon>Pseudomonadota</taxon>
        <taxon>Alphaproteobacteria</taxon>
        <taxon>Hyphomicrobiales</taxon>
        <taxon>Phyllobacteriaceae</taxon>
        <taxon>Phyllobacterium</taxon>
    </lineage>
</organism>
<dbReference type="EMBL" id="QPJM01000004">
    <property type="protein sequence ID" value="RCW84460.1"/>
    <property type="molecule type" value="Genomic_DNA"/>
</dbReference>
<proteinExistence type="predicted"/>
<comment type="caution">
    <text evidence="1">The sequence shown here is derived from an EMBL/GenBank/DDBJ whole genome shotgun (WGS) entry which is preliminary data.</text>
</comment>
<name>A0A368YW76_9HYPH</name>
<dbReference type="Proteomes" id="UP000253324">
    <property type="component" value="Unassembled WGS sequence"/>
</dbReference>